<keyword evidence="2" id="KW-1185">Reference proteome</keyword>
<proteinExistence type="predicted"/>
<dbReference type="EMBL" id="JBHSBL010000015">
    <property type="protein sequence ID" value="MFC4066699.1"/>
    <property type="molecule type" value="Genomic_DNA"/>
</dbReference>
<evidence type="ECO:0000313" key="1">
    <source>
        <dbReference type="EMBL" id="MFC4066699.1"/>
    </source>
</evidence>
<protein>
    <recommendedName>
        <fullName evidence="3">DUF4129 domain-containing protein</fullName>
    </recommendedName>
</protein>
<dbReference type="RefSeq" id="WP_378067660.1">
    <property type="nucleotide sequence ID" value="NZ_JBHSBL010000015.1"/>
</dbReference>
<gene>
    <name evidence="1" type="ORF">ACFO0C_17315</name>
</gene>
<name>A0ABV8IUY2_9ACTN</name>
<evidence type="ECO:0008006" key="3">
    <source>
        <dbReference type="Google" id="ProtNLM"/>
    </source>
</evidence>
<comment type="caution">
    <text evidence="1">The sequence shown here is derived from an EMBL/GenBank/DDBJ whole genome shotgun (WGS) entry which is preliminary data.</text>
</comment>
<reference evidence="2" key="1">
    <citation type="journal article" date="2019" name="Int. J. Syst. Evol. Microbiol.">
        <title>The Global Catalogue of Microorganisms (GCM) 10K type strain sequencing project: providing services to taxonomists for standard genome sequencing and annotation.</title>
        <authorList>
            <consortium name="The Broad Institute Genomics Platform"/>
            <consortium name="The Broad Institute Genome Sequencing Center for Infectious Disease"/>
            <person name="Wu L."/>
            <person name="Ma J."/>
        </authorList>
    </citation>
    <scope>NUCLEOTIDE SEQUENCE [LARGE SCALE GENOMIC DNA]</scope>
    <source>
        <strain evidence="2">TBRC 5832</strain>
    </source>
</reference>
<organism evidence="1 2">
    <name type="scientific">Actinoplanes subglobosus</name>
    <dbReference type="NCBI Taxonomy" id="1547892"/>
    <lineage>
        <taxon>Bacteria</taxon>
        <taxon>Bacillati</taxon>
        <taxon>Actinomycetota</taxon>
        <taxon>Actinomycetes</taxon>
        <taxon>Micromonosporales</taxon>
        <taxon>Micromonosporaceae</taxon>
        <taxon>Actinoplanes</taxon>
    </lineage>
</organism>
<dbReference type="Proteomes" id="UP001595867">
    <property type="component" value="Unassembled WGS sequence"/>
</dbReference>
<evidence type="ECO:0000313" key="2">
    <source>
        <dbReference type="Proteomes" id="UP001595867"/>
    </source>
</evidence>
<accession>A0ABV8IUY2</accession>
<sequence length="163" mass="16995">MPVESEARKLTDLAALWSIGEAGAGEVVDAACAALVGGLDSPGLRMLAARTRAEADDDVPALLPVALAELGLPFHPFGADSGREAVARALAGRSLAGELTPRELARRVHQLFGHGLPLVERLADLDDQYDVIEYGDRTPAQIDADVVAEARRICGSPPAPVVG</sequence>